<dbReference type="InterPro" id="IPR017896">
    <property type="entry name" value="4Fe4S_Fe-S-bd"/>
</dbReference>
<keyword evidence="1" id="KW-0560">Oxidoreductase</keyword>
<keyword evidence="4" id="KW-1185">Reference proteome</keyword>
<dbReference type="InterPro" id="IPR029061">
    <property type="entry name" value="THDP-binding"/>
</dbReference>
<dbReference type="InterPro" id="IPR046667">
    <property type="entry name" value="DUF6537"/>
</dbReference>
<dbReference type="InterPro" id="IPR009014">
    <property type="entry name" value="Transketo_C/PFOR_II"/>
</dbReference>
<dbReference type="NCBIfam" id="NF009588">
    <property type="entry name" value="PRK13029.1"/>
    <property type="match status" value="1"/>
</dbReference>
<dbReference type="PATRIC" id="fig|1244869.3.peg.4453"/>
<evidence type="ECO:0000313" key="4">
    <source>
        <dbReference type="Proteomes" id="UP000011744"/>
    </source>
</evidence>
<dbReference type="InterPro" id="IPR019752">
    <property type="entry name" value="Pyrv/ketoisovalerate_OxRed_cat"/>
</dbReference>
<keyword evidence="3" id="KW-0670">Pyruvate</keyword>
<evidence type="ECO:0000313" key="3">
    <source>
        <dbReference type="EMBL" id="EME67570.1"/>
    </source>
</evidence>
<dbReference type="Gene3D" id="3.40.50.970">
    <property type="match status" value="1"/>
</dbReference>
<organism evidence="3 4">
    <name type="scientific">Paramagnetospirillum caucaseum</name>
    <dbReference type="NCBI Taxonomy" id="1244869"/>
    <lineage>
        <taxon>Bacteria</taxon>
        <taxon>Pseudomonadati</taxon>
        <taxon>Pseudomonadota</taxon>
        <taxon>Alphaproteobacteria</taxon>
        <taxon>Rhodospirillales</taxon>
        <taxon>Magnetospirillaceae</taxon>
        <taxon>Paramagnetospirillum</taxon>
    </lineage>
</organism>
<dbReference type="Gene3D" id="3.40.920.10">
    <property type="entry name" value="Pyruvate-ferredoxin oxidoreductase, PFOR, domain III"/>
    <property type="match status" value="1"/>
</dbReference>
<dbReference type="SUPFAM" id="SSF52518">
    <property type="entry name" value="Thiamin diphosphate-binding fold (THDP-binding)"/>
    <property type="match status" value="2"/>
</dbReference>
<dbReference type="SUPFAM" id="SSF52922">
    <property type="entry name" value="TK C-terminal domain-like"/>
    <property type="match status" value="1"/>
</dbReference>
<dbReference type="InterPro" id="IPR002880">
    <property type="entry name" value="Pyrv_Fd/Flavodoxin_OxRdtase_N"/>
</dbReference>
<proteinExistence type="predicted"/>
<dbReference type="AlphaFoldDB" id="M2YZY8"/>
<comment type="caution">
    <text evidence="3">The sequence shown here is derived from an EMBL/GenBank/DDBJ whole genome shotgun (WGS) entry which is preliminary data.</text>
</comment>
<sequence>APHLQRHAIRFQPGLNEDLAATAIWGTQQIGLFNGPTHDGVFAMWYGKGPGLDRSVDVFKHANSAGAAAHGGVLVLAGDDHGAKSSTLAHQSEHVFMAAQMPVLNPAGVQEVLDFGLFGWALSRFSGLWVGMKAISETVESSASVTVDPWRQVFVTPEDFKMPPGGLNIRWPDKFLEQEHRLMAHRIPAALAFAKANRIDRTIIDSPAPRFGIVTTGKSYLDVMQALADLGIDERHAAEIGIRLYKVGMSWPLEPSGIRAFAEGLDEILVVEEKRAVIEEQLKAQLYNWREDVRPRVIGEHDESGAWTLPPYGELTPAMIARVIAARIGRFYTSLRIKERLDFLDDKERRLAAIPQGFTRIPYFCAGCPHNTSTNIPEGSQAMAGIGCHFMATWMDRETLTYTHMGGEGATWIGQAPFTSRKHMFQNLGDGTYTHSGSLAIRAALAAKSNITYKILYNDAVAMTGGQPAESGFSVAAMAAQVRAEGVQRIAVVSDDPGKYPAGCFPAGATIHHRDGLDALQRTLREEDGVSVLIYDQTCAAEKRRRRKRGLMPDPDERIFINEKVCEGCGDCGVKSNCVAVIPVETEWGRKRAIDQSSCNKDFSCVKGFCPSFVSVKGAHIRRLKGRGAADTAALPVPVLPGAAEPYGIIVTGIGGTGVVTVAEVLGMAAHLEGKGVTSLDQTGLAQKNGAVMSHVRICDDPARLHAVRIAAGQARLLLACDMVVAAGFDTLAKLKPGKSFAVVNRHESMPATFTHAPDLAFPAHGMEDTIRDQVGGESEFIEATRLATTLLGDALATNMFLVGYAWQKGRIPLAEASILRAVELNGAMVDFNVQAFRWGRLAAHGPAEVERIAAPPVGGNDHRRLSESLDELIERRVAHLTGWQNAAWASRYRALVDRVRAAENAVLPGSENLTEAVARSLAKLMSYKDEYEVARLYSDGGFLASLKEQFEDWKRLEIHLAPPFMGAEKRRFGPWALRLMPLLSRLKGLRGTLFDPFGGSEERRLERRLIGEFEAAVEAILAHLSPDSHALAVEIAAAPRRIRGFGAIKLKAAAEVRAEMAEMLRRLAVP</sequence>
<dbReference type="NCBIfam" id="NF009589">
    <property type="entry name" value="PRK13030.1"/>
    <property type="match status" value="1"/>
</dbReference>
<dbReference type="EMBL" id="AONQ01000141">
    <property type="protein sequence ID" value="EME67570.1"/>
    <property type="molecule type" value="Genomic_DNA"/>
</dbReference>
<dbReference type="GO" id="GO:0016903">
    <property type="term" value="F:oxidoreductase activity, acting on the aldehyde or oxo group of donors"/>
    <property type="evidence" value="ECO:0007669"/>
    <property type="project" value="InterPro"/>
</dbReference>
<dbReference type="InterPro" id="IPR051457">
    <property type="entry name" value="2-oxoacid:Fd_oxidoreductase"/>
</dbReference>
<dbReference type="CDD" id="cd07034">
    <property type="entry name" value="TPP_PYR_PFOR_IOR-alpha_like"/>
    <property type="match status" value="1"/>
</dbReference>
<dbReference type="STRING" id="1244869.H261_22838"/>
<evidence type="ECO:0000259" key="2">
    <source>
        <dbReference type="PROSITE" id="PS51379"/>
    </source>
</evidence>
<dbReference type="eggNOG" id="COG4231">
    <property type="taxonomic scope" value="Bacteria"/>
</dbReference>
<dbReference type="PANTHER" id="PTHR48084">
    <property type="entry name" value="2-OXOGLUTARATE OXIDOREDUCTASE SUBUNIT KORB-RELATED"/>
    <property type="match status" value="1"/>
</dbReference>
<reference evidence="3 4" key="1">
    <citation type="journal article" date="2014" name="Genome Announc.">
        <title>Draft Genome Sequence of Magnetospirillum sp. Strain SO-1, a Freshwater Magnetotactic Bacterium Isolated from the Ol'khovka River, Russia.</title>
        <authorList>
            <person name="Grouzdev D.S."/>
            <person name="Dziuba M.V."/>
            <person name="Sukhacheva M.S."/>
            <person name="Mardanov A.V."/>
            <person name="Beletskiy A.V."/>
            <person name="Kuznetsov B.B."/>
            <person name="Skryabin K.G."/>
        </authorList>
    </citation>
    <scope>NUCLEOTIDE SEQUENCE [LARGE SCALE GENOMIC DNA]</scope>
    <source>
        <strain evidence="3 4">SO-1</strain>
    </source>
</reference>
<dbReference type="CDD" id="cd02008">
    <property type="entry name" value="TPP_IOR_alpha"/>
    <property type="match status" value="1"/>
</dbReference>
<evidence type="ECO:0000256" key="1">
    <source>
        <dbReference type="ARBA" id="ARBA00023002"/>
    </source>
</evidence>
<dbReference type="SUPFAM" id="SSF53323">
    <property type="entry name" value="Pyruvate-ferredoxin oxidoreductase, PFOR, domain III"/>
    <property type="match status" value="1"/>
</dbReference>
<name>M2YZY8_9PROT</name>
<feature type="non-terminal residue" evidence="3">
    <location>
        <position position="1"/>
    </location>
</feature>
<dbReference type="eggNOG" id="COG1014">
    <property type="taxonomic scope" value="Bacteria"/>
</dbReference>
<dbReference type="InterPro" id="IPR002869">
    <property type="entry name" value="Pyrv_flavodox_OxRed_cen"/>
</dbReference>
<dbReference type="PROSITE" id="PS51379">
    <property type="entry name" value="4FE4S_FER_2"/>
    <property type="match status" value="1"/>
</dbReference>
<dbReference type="RefSeq" id="WP_008622487.1">
    <property type="nucleotide sequence ID" value="NZ_AONQ01000141.1"/>
</dbReference>
<gene>
    <name evidence="3" type="ORF">H261_22838</name>
</gene>
<protein>
    <submittedName>
        <fullName evidence="3">Indolepyruvate ferredoxin oxidoreductase</fullName>
    </submittedName>
</protein>
<dbReference type="PANTHER" id="PTHR48084:SF3">
    <property type="entry name" value="SUBUNIT OF PYRUVATE:FLAVODOXIN OXIDOREDUCTASE"/>
    <property type="match status" value="1"/>
</dbReference>
<accession>M2YZY8</accession>
<dbReference type="Pfam" id="PF01558">
    <property type="entry name" value="POR"/>
    <property type="match status" value="1"/>
</dbReference>
<dbReference type="Pfam" id="PF20169">
    <property type="entry name" value="DUF6537"/>
    <property type="match status" value="1"/>
</dbReference>
<dbReference type="Proteomes" id="UP000011744">
    <property type="component" value="Unassembled WGS sequence"/>
</dbReference>
<feature type="domain" description="4Fe-4S ferredoxin-type" evidence="2">
    <location>
        <begin position="557"/>
        <end position="587"/>
    </location>
</feature>